<evidence type="ECO:0000259" key="5">
    <source>
        <dbReference type="Pfam" id="PF25023"/>
    </source>
</evidence>
<dbReference type="Pfam" id="PF05488">
    <property type="entry name" value="PAAR_motif"/>
    <property type="match status" value="1"/>
</dbReference>
<reference evidence="7 8" key="1">
    <citation type="journal article" date="2018" name="Appl. Microbiol. Biotechnol.">
        <title>Characterization of the caprolactam degradation pathway in Pseudomonas jessenii using mass spectrometry-based proteomics.</title>
        <authorList>
            <person name="Otzen M."/>
            <person name="Palacio C."/>
            <person name="Janssen D.B."/>
        </authorList>
    </citation>
    <scope>NUCLEOTIDE SEQUENCE [LARGE SCALE GENOMIC DNA]</scope>
    <source>
        <strain evidence="7 8">GO3</strain>
    </source>
</reference>
<dbReference type="Pfam" id="PF25799">
    <property type="entry name" value="prePAAR_I"/>
    <property type="match status" value="1"/>
</dbReference>
<dbReference type="RefSeq" id="WP_110658483.1">
    <property type="nucleotide sequence ID" value="NZ_PDLL01000050.1"/>
</dbReference>
<dbReference type="InterPro" id="IPR050708">
    <property type="entry name" value="T6SS_VgrG/RHS"/>
</dbReference>
<dbReference type="Gene3D" id="2.60.200.60">
    <property type="match status" value="1"/>
</dbReference>
<dbReference type="PANTHER" id="PTHR32305">
    <property type="match status" value="1"/>
</dbReference>
<dbReference type="Pfam" id="PF20148">
    <property type="entry name" value="DUF6531"/>
    <property type="match status" value="1"/>
</dbReference>
<name>A0A2W0FC07_PSEJE</name>
<dbReference type="Pfam" id="PF25023">
    <property type="entry name" value="TEN_YD-shell"/>
    <property type="match status" value="2"/>
</dbReference>
<feature type="domain" description="Type VII secretion system protein EssD-like" evidence="3">
    <location>
        <begin position="1317"/>
        <end position="1393"/>
    </location>
</feature>
<evidence type="ECO:0000259" key="4">
    <source>
        <dbReference type="Pfam" id="PF20148"/>
    </source>
</evidence>
<dbReference type="Pfam" id="PF05593">
    <property type="entry name" value="RHS_repeat"/>
    <property type="match status" value="2"/>
</dbReference>
<gene>
    <name evidence="7" type="ORF">CRX42_06825</name>
</gene>
<proteinExistence type="predicted"/>
<evidence type="ECO:0000259" key="6">
    <source>
        <dbReference type="Pfam" id="PF25799"/>
    </source>
</evidence>
<feature type="domain" description="DUF6531" evidence="4">
    <location>
        <begin position="233"/>
        <end position="308"/>
    </location>
</feature>
<evidence type="ECO:0000259" key="3">
    <source>
        <dbReference type="Pfam" id="PF13930"/>
    </source>
</evidence>
<feature type="transmembrane region" description="Helical" evidence="2">
    <location>
        <begin position="43"/>
        <end position="63"/>
    </location>
</feature>
<dbReference type="PRINTS" id="PR00394">
    <property type="entry name" value="RHSPROTEIN"/>
</dbReference>
<dbReference type="Gene3D" id="2.180.10.10">
    <property type="entry name" value="RHS repeat-associated core"/>
    <property type="match status" value="2"/>
</dbReference>
<keyword evidence="1" id="KW-0677">Repeat</keyword>
<sequence length="1410" mass="157123">MFEAARWGDEIEHTSALGGFLAGAVIGLAIATAAAFTICTAGLGGILLGIAVGLAASFVPMIGESIGSAMSSPAGGIKLEGCSTDVFINSRNAAHAKLSMGICDKHPAPVMVAEGSSNVFINNVAASRKGDKLTCGAKISSGSNNVFIGGGTERYLDVDEEIPGWLRVTVDVLMIVASMGRAIGPIFRLGMVQGLKAAGPCALRFGATVAASYLAGRFVIGPAVERAIGGLSGNPVDLTSGRKLLLESEETDFALPGLMPIEWSRFYASDLTVDSVLGRGWVLPWEQSLRRSGSFVYLTDNQGRSVPFVDVEPGDRIYNPYEQLHLVRTEGGHYLLQTLDNLFFYFGEVPDDNSDVPLQRLENALGHYLHFTRTAEGRLTDISATGGVRVHLHYDNPLGRLTDVKRVVDNQAVETLVQYRYDDNGQLIEVINRNSDSMRRFSYAEGVMASHSNALGLSCHYRWETLEDQLRVVEHWTSDGEHFHYRYDFKHRTSWATDALGRELQIHYNDDRRVIASRDFGGEQYAIDLDEAGNMTGLKLPDGNRLGFKYDDFSRLLEETDPLGRKIKYKYHLGTTLVTETTFLDGSTWQARYDAKGNLIAEVDALGNKTEYLNSDDGLPHTIIDATHKSKYLWWNTQAQVERFQDCSGKNTTYRFDERQHLVAVTDALGQTTTLERKPDGEVLRINHPDGSAESFTYNALGQVLSHTDGKGQTTRLLRTARGLPSSRQDAKGQRIRYEYDPAIRLTALINENNAAYQFAYDASDRLIEEKRIDNLTRRFNYNLGGHLTQVDETGYGERGERPQRRTEFERDSIGRLMAKLNGDARQDYVYDDGDRLLSIQRLPTAQGKQLGVSEETLEFAYDLLGRLIQETTAQGALSYEYDPLSNLTTLTLPTGQHLNHLYYGSGHLHQLNLDGQLISDIERDDLHREVLRTQGTLTSCFGYDAMGRKSWQFASRLPAEKLSKIHNPGIQPDLLVEHAYNPIHRRHQYDPAGELTRTLDKLRGEIKYQYEANGQLHSRDTGQLIDSEEFRYDAAANRLNFNTSQFDHVKDNRLKRWRNQEYAYDAWGNLIEKRSGMGTLQTFVYDCENRLVRAETLVNGKLESTGAYRYDSLGRRVGKQSVVNGVTEQKHFLWQGLRMLREERPGQSSLYVYEPGSYAPLARVDQAEGEEQRLYYFHTDQIGTPLEMTDADGSIVWQATYKAWGAVERLAVNDVEQNLRFQGQYFDDETGLHYNTFRYYDPEVGRFVTQDPIGLLGGSNLYGYAPNTNGWIDPLGWCVTTNVTRGAAGQPLKATATITPKDLGTGTATNESSRFWARSLGNSDDDAGHIIGKLLGGSGGKNGVFPQLKGINRGQFRDFESAVANAVKKKGAVDVELNFIYGNGGTRPTSITYDVYRQGSKILEGIFGN</sequence>
<keyword evidence="2" id="KW-0472">Membrane</keyword>
<dbReference type="InterPro" id="IPR006530">
    <property type="entry name" value="YD"/>
</dbReference>
<evidence type="ECO:0000313" key="8">
    <source>
        <dbReference type="Proteomes" id="UP000247437"/>
    </source>
</evidence>
<evidence type="ECO:0000256" key="2">
    <source>
        <dbReference type="SAM" id="Phobius"/>
    </source>
</evidence>
<dbReference type="InterPro" id="IPR022385">
    <property type="entry name" value="Rhs_assc_core"/>
</dbReference>
<dbReference type="NCBIfam" id="TIGR01643">
    <property type="entry name" value="YD_repeat_2x"/>
    <property type="match status" value="6"/>
</dbReference>
<dbReference type="InterPro" id="IPR044927">
    <property type="entry name" value="Endonuclea_NS_2"/>
</dbReference>
<dbReference type="InterPro" id="IPR057925">
    <property type="entry name" value="prePAAR_DddA"/>
</dbReference>
<feature type="domain" description="Teneurin-like YD-shell" evidence="5">
    <location>
        <begin position="1001"/>
        <end position="1252"/>
    </location>
</feature>
<organism evidence="7 8">
    <name type="scientific">Pseudomonas jessenii</name>
    <dbReference type="NCBI Taxonomy" id="77298"/>
    <lineage>
        <taxon>Bacteria</taxon>
        <taxon>Pseudomonadati</taxon>
        <taxon>Pseudomonadota</taxon>
        <taxon>Gammaproteobacteria</taxon>
        <taxon>Pseudomonadales</taxon>
        <taxon>Pseudomonadaceae</taxon>
        <taxon>Pseudomonas</taxon>
    </lineage>
</organism>
<dbReference type="InterPro" id="IPR008727">
    <property type="entry name" value="PAAR_motif"/>
</dbReference>
<dbReference type="Pfam" id="PF13930">
    <property type="entry name" value="Endonuclea_NS_2"/>
    <property type="match status" value="1"/>
</dbReference>
<accession>A0A2W0FC07</accession>
<feature type="domain" description="Teneurin-like YD-shell" evidence="5">
    <location>
        <begin position="647"/>
        <end position="783"/>
    </location>
</feature>
<dbReference type="InterPro" id="IPR056823">
    <property type="entry name" value="TEN-like_YD-shell"/>
</dbReference>
<keyword evidence="2" id="KW-0812">Transmembrane</keyword>
<feature type="transmembrane region" description="Helical" evidence="2">
    <location>
        <begin position="16"/>
        <end position="36"/>
    </location>
</feature>
<dbReference type="Proteomes" id="UP000247437">
    <property type="component" value="Unassembled WGS sequence"/>
</dbReference>
<feature type="domain" description="Double-stranded DNA deaminase toxin A prePAAR motif" evidence="6">
    <location>
        <begin position="1"/>
        <end position="57"/>
    </location>
</feature>
<evidence type="ECO:0000313" key="7">
    <source>
        <dbReference type="EMBL" id="PYY71334.1"/>
    </source>
</evidence>
<comment type="caution">
    <text evidence="7">The sequence shown here is derived from an EMBL/GenBank/DDBJ whole genome shotgun (WGS) entry which is preliminary data.</text>
</comment>
<dbReference type="InterPro" id="IPR045351">
    <property type="entry name" value="DUF6531"/>
</dbReference>
<evidence type="ECO:0000256" key="1">
    <source>
        <dbReference type="ARBA" id="ARBA00022737"/>
    </source>
</evidence>
<dbReference type="PANTHER" id="PTHR32305:SF15">
    <property type="entry name" value="PROTEIN RHSA-RELATED"/>
    <property type="match status" value="1"/>
</dbReference>
<dbReference type="NCBIfam" id="TIGR03696">
    <property type="entry name" value="Rhs_assc_core"/>
    <property type="match status" value="1"/>
</dbReference>
<dbReference type="OrthoDB" id="9816400at2"/>
<dbReference type="InterPro" id="IPR031325">
    <property type="entry name" value="RHS_repeat"/>
</dbReference>
<keyword evidence="2" id="KW-1133">Transmembrane helix</keyword>
<dbReference type="EMBL" id="PDLL01000050">
    <property type="protein sequence ID" value="PYY71334.1"/>
    <property type="molecule type" value="Genomic_DNA"/>
</dbReference>
<dbReference type="CDD" id="cd14742">
    <property type="entry name" value="PAAR_RHS"/>
    <property type="match status" value="1"/>
</dbReference>
<protein>
    <submittedName>
        <fullName evidence="7">Type IV secretion protein Rhs</fullName>
    </submittedName>
</protein>